<keyword evidence="5 10" id="KW-0276">Fatty acid metabolism</keyword>
<keyword evidence="7 10" id="KW-0443">Lipid metabolism</keyword>
<gene>
    <name evidence="12" type="primary">LOC100902349</name>
</gene>
<dbReference type="RefSeq" id="XP_003741431.1">
    <property type="nucleotide sequence ID" value="XM_003741383.2"/>
</dbReference>
<evidence type="ECO:0000256" key="5">
    <source>
        <dbReference type="ARBA" id="ARBA00022832"/>
    </source>
</evidence>
<dbReference type="GO" id="GO:0030148">
    <property type="term" value="P:sphingolipid biosynthetic process"/>
    <property type="evidence" value="ECO:0007669"/>
    <property type="project" value="TreeGrafter"/>
</dbReference>
<evidence type="ECO:0000256" key="7">
    <source>
        <dbReference type="ARBA" id="ARBA00023098"/>
    </source>
</evidence>
<evidence type="ECO:0000256" key="6">
    <source>
        <dbReference type="ARBA" id="ARBA00022989"/>
    </source>
</evidence>
<dbReference type="GO" id="GO:0009922">
    <property type="term" value="F:fatty acid elongase activity"/>
    <property type="evidence" value="ECO:0007669"/>
    <property type="project" value="UniProtKB-EC"/>
</dbReference>
<keyword evidence="3 10" id="KW-0808">Transferase</keyword>
<comment type="subcellular location">
    <subcellularLocation>
        <location evidence="1">Membrane</location>
        <topology evidence="1">Multi-pass membrane protein</topology>
    </subcellularLocation>
</comment>
<organism evidence="11 12">
    <name type="scientific">Galendromus occidentalis</name>
    <name type="common">western predatory mite</name>
    <dbReference type="NCBI Taxonomy" id="34638"/>
    <lineage>
        <taxon>Eukaryota</taxon>
        <taxon>Metazoa</taxon>
        <taxon>Ecdysozoa</taxon>
        <taxon>Arthropoda</taxon>
        <taxon>Chelicerata</taxon>
        <taxon>Arachnida</taxon>
        <taxon>Acari</taxon>
        <taxon>Parasitiformes</taxon>
        <taxon>Mesostigmata</taxon>
        <taxon>Gamasina</taxon>
        <taxon>Phytoseioidea</taxon>
        <taxon>Phytoseiidae</taxon>
        <taxon>Typhlodrominae</taxon>
        <taxon>Galendromus</taxon>
    </lineage>
</organism>
<keyword evidence="9 10" id="KW-0275">Fatty acid biosynthesis</keyword>
<evidence type="ECO:0000256" key="2">
    <source>
        <dbReference type="ARBA" id="ARBA00022516"/>
    </source>
</evidence>
<dbReference type="GeneID" id="100902349"/>
<dbReference type="PANTHER" id="PTHR11157">
    <property type="entry name" value="FATTY ACID ACYL TRANSFERASE-RELATED"/>
    <property type="match status" value="1"/>
</dbReference>
<evidence type="ECO:0000256" key="4">
    <source>
        <dbReference type="ARBA" id="ARBA00022692"/>
    </source>
</evidence>
<evidence type="ECO:0000313" key="12">
    <source>
        <dbReference type="RefSeq" id="XP_003741431.1"/>
    </source>
</evidence>
<dbReference type="Proteomes" id="UP000694867">
    <property type="component" value="Unplaced"/>
</dbReference>
<dbReference type="PANTHER" id="PTHR11157:SF69">
    <property type="entry name" value="ELONGATION OF VERY LONG CHAIN FATTY ACIDS PROTEIN 7"/>
    <property type="match status" value="1"/>
</dbReference>
<keyword evidence="2 10" id="KW-0444">Lipid biosynthesis</keyword>
<feature type="transmembrane region" description="Helical" evidence="10">
    <location>
        <begin position="172"/>
        <end position="195"/>
    </location>
</feature>
<dbReference type="InterPro" id="IPR002076">
    <property type="entry name" value="ELO_fam"/>
</dbReference>
<feature type="transmembrane region" description="Helical" evidence="10">
    <location>
        <begin position="235"/>
        <end position="257"/>
    </location>
</feature>
<evidence type="ECO:0000256" key="1">
    <source>
        <dbReference type="ARBA" id="ARBA00004141"/>
    </source>
</evidence>
<keyword evidence="11" id="KW-1185">Reference proteome</keyword>
<evidence type="ECO:0000256" key="9">
    <source>
        <dbReference type="ARBA" id="ARBA00023160"/>
    </source>
</evidence>
<feature type="transmembrane region" description="Helical" evidence="10">
    <location>
        <begin position="34"/>
        <end position="52"/>
    </location>
</feature>
<dbReference type="GO" id="GO:0034626">
    <property type="term" value="P:fatty acid elongation, polyunsaturated fatty acid"/>
    <property type="evidence" value="ECO:0007669"/>
    <property type="project" value="TreeGrafter"/>
</dbReference>
<dbReference type="GO" id="GO:0034625">
    <property type="term" value="P:fatty acid elongation, monounsaturated fatty acid"/>
    <property type="evidence" value="ECO:0007669"/>
    <property type="project" value="TreeGrafter"/>
</dbReference>
<accession>A0AAJ6QRF5</accession>
<comment type="catalytic activity">
    <reaction evidence="10">
        <text>a very-long-chain acyl-CoA + malonyl-CoA + H(+) = a very-long-chain 3-oxoacyl-CoA + CO2 + CoA</text>
        <dbReference type="Rhea" id="RHEA:32727"/>
        <dbReference type="ChEBI" id="CHEBI:15378"/>
        <dbReference type="ChEBI" id="CHEBI:16526"/>
        <dbReference type="ChEBI" id="CHEBI:57287"/>
        <dbReference type="ChEBI" id="CHEBI:57384"/>
        <dbReference type="ChEBI" id="CHEBI:90725"/>
        <dbReference type="ChEBI" id="CHEBI:90736"/>
        <dbReference type="EC" id="2.3.1.199"/>
    </reaction>
</comment>
<feature type="transmembrane region" description="Helical" evidence="10">
    <location>
        <begin position="73"/>
        <end position="91"/>
    </location>
</feature>
<keyword evidence="6 10" id="KW-1133">Transmembrane helix</keyword>
<dbReference type="EC" id="2.3.1.199" evidence="10"/>
<evidence type="ECO:0000313" key="11">
    <source>
        <dbReference type="Proteomes" id="UP000694867"/>
    </source>
</evidence>
<protein>
    <recommendedName>
        <fullName evidence="10">Elongation of very long chain fatty acids protein</fullName>
        <ecNumber evidence="10">2.3.1.199</ecNumber>
    </recommendedName>
    <alternativeName>
        <fullName evidence="10">Very-long-chain 3-oxoacyl-CoA synthase</fullName>
    </alternativeName>
</protein>
<name>A0AAJ6QRF5_9ACAR</name>
<dbReference type="GO" id="GO:0005789">
    <property type="term" value="C:endoplasmic reticulum membrane"/>
    <property type="evidence" value="ECO:0007669"/>
    <property type="project" value="TreeGrafter"/>
</dbReference>
<sequence>MLNSSTMQNQQTYLQRLFSMKDPRTKDWTTLTDARYIAALLLAYLYMAKIWGPRFMKDRKPYELSRLIQVYNVFQVLANVYFCSRIAYIAYAKLGYSPYCQGLNYANDKDSIALLEHLYYYLLVRIVDFADTLFFVLKKKFTHITQLHVIHHTIVVFSGWQFMQFGADGQSVLGVCLNSTIHVIMYSYYFLASLGPQVQKYLSWKKYLTTIQIVQFFIMIGHGLIPAFVDCGYPRILLSLALPQVFLILVLFINFYVKSYVVKSKRMPAHAVGGEGAPPKKVQ</sequence>
<dbReference type="AlphaFoldDB" id="A0AAJ6QRF5"/>
<dbReference type="GO" id="GO:0042761">
    <property type="term" value="P:very long-chain fatty acid biosynthetic process"/>
    <property type="evidence" value="ECO:0007669"/>
    <property type="project" value="TreeGrafter"/>
</dbReference>
<dbReference type="KEGG" id="goe:100902349"/>
<keyword evidence="4 10" id="KW-0812">Transmembrane</keyword>
<reference evidence="12" key="1">
    <citation type="submission" date="2025-08" db="UniProtKB">
        <authorList>
            <consortium name="RefSeq"/>
        </authorList>
    </citation>
    <scope>IDENTIFICATION</scope>
</reference>
<dbReference type="GO" id="GO:0019367">
    <property type="term" value="P:fatty acid elongation, saturated fatty acid"/>
    <property type="evidence" value="ECO:0007669"/>
    <property type="project" value="TreeGrafter"/>
</dbReference>
<comment type="similarity">
    <text evidence="10">Belongs to the ELO family.</text>
</comment>
<proteinExistence type="inferred from homology"/>
<evidence type="ECO:0000256" key="10">
    <source>
        <dbReference type="RuleBase" id="RU361115"/>
    </source>
</evidence>
<dbReference type="Pfam" id="PF01151">
    <property type="entry name" value="ELO"/>
    <property type="match status" value="1"/>
</dbReference>
<feature type="transmembrane region" description="Helical" evidence="10">
    <location>
        <begin position="207"/>
        <end position="229"/>
    </location>
</feature>
<keyword evidence="8 10" id="KW-0472">Membrane</keyword>
<evidence type="ECO:0000256" key="3">
    <source>
        <dbReference type="ARBA" id="ARBA00022679"/>
    </source>
</evidence>
<evidence type="ECO:0000256" key="8">
    <source>
        <dbReference type="ARBA" id="ARBA00023136"/>
    </source>
</evidence>